<dbReference type="Gene3D" id="1.10.287.950">
    <property type="entry name" value="Methyl-accepting chemotaxis protein"/>
    <property type="match status" value="1"/>
</dbReference>
<dbReference type="GO" id="GO:0006935">
    <property type="term" value="P:chemotaxis"/>
    <property type="evidence" value="ECO:0007669"/>
    <property type="project" value="InterPro"/>
</dbReference>
<evidence type="ECO:0000256" key="8">
    <source>
        <dbReference type="ARBA" id="ARBA00029447"/>
    </source>
</evidence>
<dbReference type="EMBL" id="NHRY01000061">
    <property type="protein sequence ID" value="PPQ36169.1"/>
    <property type="molecule type" value="Genomic_DNA"/>
</dbReference>
<dbReference type="SMART" id="SM00283">
    <property type="entry name" value="MA"/>
    <property type="match status" value="1"/>
</dbReference>
<dbReference type="InterPro" id="IPR033480">
    <property type="entry name" value="sCache_2"/>
</dbReference>
<evidence type="ECO:0000256" key="3">
    <source>
        <dbReference type="ARBA" id="ARBA00022519"/>
    </source>
</evidence>
<comment type="caution">
    <text evidence="14">The sequence shown here is derived from an EMBL/GenBank/DDBJ whole genome shotgun (WGS) entry which is preliminary data.</text>
</comment>
<comment type="similarity">
    <text evidence="8">Belongs to the methyl-accepting chemotaxis (MCP) protein family.</text>
</comment>
<feature type="transmembrane region" description="Helical" evidence="10">
    <location>
        <begin position="13"/>
        <end position="34"/>
    </location>
</feature>
<evidence type="ECO:0000256" key="5">
    <source>
        <dbReference type="ARBA" id="ARBA00022989"/>
    </source>
</evidence>
<evidence type="ECO:0000256" key="9">
    <source>
        <dbReference type="PROSITE-ProRule" id="PRU00284"/>
    </source>
</evidence>
<organism evidence="14 15">
    <name type="scientific">Rhodopila globiformis</name>
    <name type="common">Rhodopseudomonas globiformis</name>
    <dbReference type="NCBI Taxonomy" id="1071"/>
    <lineage>
        <taxon>Bacteria</taxon>
        <taxon>Pseudomonadati</taxon>
        <taxon>Pseudomonadota</taxon>
        <taxon>Alphaproteobacteria</taxon>
        <taxon>Acetobacterales</taxon>
        <taxon>Acetobacteraceae</taxon>
        <taxon>Rhodopila</taxon>
    </lineage>
</organism>
<dbReference type="PANTHER" id="PTHR32089:SF112">
    <property type="entry name" value="LYSOZYME-LIKE PROTEIN-RELATED"/>
    <property type="match status" value="1"/>
</dbReference>
<dbReference type="PROSITE" id="PS50111">
    <property type="entry name" value="CHEMOTAXIS_TRANSDUC_2"/>
    <property type="match status" value="1"/>
</dbReference>
<dbReference type="PROSITE" id="PS50192">
    <property type="entry name" value="T_SNARE"/>
    <property type="match status" value="1"/>
</dbReference>
<dbReference type="Proteomes" id="UP000239724">
    <property type="component" value="Unassembled WGS sequence"/>
</dbReference>
<evidence type="ECO:0000256" key="6">
    <source>
        <dbReference type="ARBA" id="ARBA00023136"/>
    </source>
</evidence>
<feature type="domain" description="HAMP" evidence="13">
    <location>
        <begin position="213"/>
        <end position="266"/>
    </location>
</feature>
<keyword evidence="5 10" id="KW-1133">Transmembrane helix</keyword>
<dbReference type="Gene3D" id="6.10.340.10">
    <property type="match status" value="1"/>
</dbReference>
<name>A0A2S6NLE8_RHOGL</name>
<keyword evidence="2" id="KW-1003">Cell membrane</keyword>
<dbReference type="InterPro" id="IPR000727">
    <property type="entry name" value="T_SNARE_dom"/>
</dbReference>
<dbReference type="GO" id="GO:0005886">
    <property type="term" value="C:plasma membrane"/>
    <property type="evidence" value="ECO:0007669"/>
    <property type="project" value="UniProtKB-SubCell"/>
</dbReference>
<dbReference type="PANTHER" id="PTHR32089">
    <property type="entry name" value="METHYL-ACCEPTING CHEMOTAXIS PROTEIN MCPB"/>
    <property type="match status" value="1"/>
</dbReference>
<dbReference type="Pfam" id="PF17200">
    <property type="entry name" value="sCache_2"/>
    <property type="match status" value="1"/>
</dbReference>
<feature type="domain" description="T-SNARE coiled-coil homology" evidence="12">
    <location>
        <begin position="459"/>
        <end position="521"/>
    </location>
</feature>
<dbReference type="PRINTS" id="PR00260">
    <property type="entry name" value="CHEMTRNSDUCR"/>
</dbReference>
<evidence type="ECO:0000256" key="7">
    <source>
        <dbReference type="ARBA" id="ARBA00023224"/>
    </source>
</evidence>
<keyword evidence="3" id="KW-0997">Cell inner membrane</keyword>
<accession>A0A2S6NLE8</accession>
<evidence type="ECO:0000259" key="12">
    <source>
        <dbReference type="PROSITE" id="PS50192"/>
    </source>
</evidence>
<evidence type="ECO:0000259" key="13">
    <source>
        <dbReference type="PROSITE" id="PS50885"/>
    </source>
</evidence>
<dbReference type="InterPro" id="IPR004090">
    <property type="entry name" value="Chemotax_Me-accpt_rcpt"/>
</dbReference>
<keyword evidence="6 10" id="KW-0472">Membrane</keyword>
<dbReference type="SMART" id="SM00304">
    <property type="entry name" value="HAMP"/>
    <property type="match status" value="1"/>
</dbReference>
<dbReference type="RefSeq" id="WP_104517864.1">
    <property type="nucleotide sequence ID" value="NZ_NHRY01000061.1"/>
</dbReference>
<dbReference type="OrthoDB" id="7295762at2"/>
<dbReference type="SUPFAM" id="SSF58104">
    <property type="entry name" value="Methyl-accepting chemotaxis protein (MCP) signaling domain"/>
    <property type="match status" value="1"/>
</dbReference>
<dbReference type="Gene3D" id="3.30.450.20">
    <property type="entry name" value="PAS domain"/>
    <property type="match status" value="1"/>
</dbReference>
<proteinExistence type="inferred from homology"/>
<dbReference type="SMART" id="SM01049">
    <property type="entry name" value="Cache_2"/>
    <property type="match status" value="1"/>
</dbReference>
<feature type="transmembrane region" description="Helical" evidence="10">
    <location>
        <begin position="191"/>
        <end position="211"/>
    </location>
</feature>
<dbReference type="Pfam" id="PF00672">
    <property type="entry name" value="HAMP"/>
    <property type="match status" value="1"/>
</dbReference>
<gene>
    <name evidence="14" type="ORF">CCS01_05605</name>
</gene>
<evidence type="ECO:0000313" key="15">
    <source>
        <dbReference type="Proteomes" id="UP000239724"/>
    </source>
</evidence>
<evidence type="ECO:0000256" key="10">
    <source>
        <dbReference type="SAM" id="Phobius"/>
    </source>
</evidence>
<dbReference type="InterPro" id="IPR004089">
    <property type="entry name" value="MCPsignal_dom"/>
</dbReference>
<keyword evidence="7 9" id="KW-0807">Transducer</keyword>
<dbReference type="InterPro" id="IPR003660">
    <property type="entry name" value="HAMP_dom"/>
</dbReference>
<dbReference type="GO" id="GO:0004888">
    <property type="term" value="F:transmembrane signaling receptor activity"/>
    <property type="evidence" value="ECO:0007669"/>
    <property type="project" value="InterPro"/>
</dbReference>
<evidence type="ECO:0008006" key="16">
    <source>
        <dbReference type="Google" id="ProtNLM"/>
    </source>
</evidence>
<evidence type="ECO:0000256" key="2">
    <source>
        <dbReference type="ARBA" id="ARBA00022475"/>
    </source>
</evidence>
<dbReference type="AlphaFoldDB" id="A0A2S6NLE8"/>
<evidence type="ECO:0000256" key="4">
    <source>
        <dbReference type="ARBA" id="ARBA00022692"/>
    </source>
</evidence>
<dbReference type="Pfam" id="PF00015">
    <property type="entry name" value="MCPsignal"/>
    <property type="match status" value="1"/>
</dbReference>
<comment type="subcellular location">
    <subcellularLocation>
        <location evidence="1">Cell inner membrane</location>
        <topology evidence="1">Multi-pass membrane protein</topology>
    </subcellularLocation>
</comment>
<keyword evidence="4 10" id="KW-0812">Transmembrane</keyword>
<evidence type="ECO:0000313" key="14">
    <source>
        <dbReference type="EMBL" id="PPQ36169.1"/>
    </source>
</evidence>
<dbReference type="CDD" id="cd06225">
    <property type="entry name" value="HAMP"/>
    <property type="match status" value="1"/>
</dbReference>
<protein>
    <recommendedName>
        <fullName evidence="16">Chemotaxis protein</fullName>
    </recommendedName>
</protein>
<dbReference type="SUPFAM" id="SSF158472">
    <property type="entry name" value="HAMP domain-like"/>
    <property type="match status" value="1"/>
</dbReference>
<dbReference type="GO" id="GO:0007165">
    <property type="term" value="P:signal transduction"/>
    <property type="evidence" value="ECO:0007669"/>
    <property type="project" value="UniProtKB-KW"/>
</dbReference>
<evidence type="ECO:0000256" key="1">
    <source>
        <dbReference type="ARBA" id="ARBA00004429"/>
    </source>
</evidence>
<reference evidence="14 15" key="1">
    <citation type="journal article" date="2018" name="Arch. Microbiol.">
        <title>New insights into the metabolic potential of the phototrophic purple bacterium Rhodopila globiformis DSM 161(T) from its draft genome sequence and evidence for a vanadium-dependent nitrogenase.</title>
        <authorList>
            <person name="Imhoff J.F."/>
            <person name="Rahn T."/>
            <person name="Kunzel S."/>
            <person name="Neulinger S.C."/>
        </authorList>
    </citation>
    <scope>NUCLEOTIDE SEQUENCE [LARGE SCALE GENOMIC DNA]</scope>
    <source>
        <strain evidence="14 15">DSM 161</strain>
    </source>
</reference>
<dbReference type="PROSITE" id="PS50885">
    <property type="entry name" value="HAMP"/>
    <property type="match status" value="1"/>
</dbReference>
<sequence length="563" mass="58228">MKLLGHLKLRTKLTLLVGLSALTLVIAIGAAGLLMRQRMFDDRVDKLRAITEQAVSIATSLQKQGQAANLSREQVMRQWRDAIRPIRYGNGVGYDFAYDMNGTTVVLGPTPAAEGTNRLGIKGADGEPFVQDMIRIARQGGGTVVYRYPKPGSSVAQPKLAYVLPVPGWNLFVGTGLYIDDLDRDMRAATIQVGLVAGATLVIALLAAWLVNRDIAVSLGSLKAAMDHLAKGDLNTSIPGAERRDEVGGMARAVLVFKDTMLEAERLRAEQEAVKQHAAAERASVLNRMADGFQDQIGHLVQSLSARSAELEATARSVTSTADQSNQQAASIAAAAEQASGGLHTVAAAAEELTASIGEITRQVAQSARISGAAVEDARRTDAIVRALATGAEKIGAVVGLISNIASQTNLLALNATIEAARAGEAGKGFAVVASEVKSLATQTGKATEEIAAQVTEIQAATQQAVEAISGIATTITEVSTIAATIATAVGQQGEATAEIARTVQQTSDAAQAVSSGISGVSQAAGQTGAAIGTFLTAASDLSKQAGELSGEVKTFLAGVRAA</sequence>
<evidence type="ECO:0000259" key="11">
    <source>
        <dbReference type="PROSITE" id="PS50111"/>
    </source>
</evidence>
<keyword evidence="15" id="KW-1185">Reference proteome</keyword>
<feature type="domain" description="Methyl-accepting transducer" evidence="11">
    <location>
        <begin position="307"/>
        <end position="543"/>
    </location>
</feature>